<feature type="domain" description="Helicase ATP-binding" evidence="22">
    <location>
        <begin position="769"/>
        <end position="977"/>
    </location>
</feature>
<keyword evidence="17" id="KW-0234">DNA repair</keyword>
<dbReference type="InterPro" id="IPR050534">
    <property type="entry name" value="Coronavir_polyprotein_1ab"/>
</dbReference>
<keyword evidence="19" id="KW-0511">Multifunctional enzyme</keyword>
<evidence type="ECO:0000256" key="21">
    <source>
        <dbReference type="SAM" id="MobiDB-lite"/>
    </source>
</evidence>
<evidence type="ECO:0000256" key="18">
    <source>
        <dbReference type="ARBA" id="ARBA00023242"/>
    </source>
</evidence>
<dbReference type="CDD" id="cd18808">
    <property type="entry name" value="SF1_C_Upf1"/>
    <property type="match status" value="1"/>
</dbReference>
<evidence type="ECO:0000256" key="19">
    <source>
        <dbReference type="ARBA" id="ARBA00023268"/>
    </source>
</evidence>
<evidence type="ECO:0000256" key="4">
    <source>
        <dbReference type="ARBA" id="ARBA00012551"/>
    </source>
</evidence>
<sequence length="1185" mass="131775">MLLFSNNDENVINKFVVFVKERQMSAFSNMLSYLLHGFFKDTSWMSNASTPDGSVFANLHNQELQSRKRPCCTHSSVSGSQLGSPVVSPVKKVKRQNPQLTPTNKRSTPIKKSPEPKLAQVCLSDFSDWDDSPTKEEGKRCELVRVASEKENSELNDSFDEPVFTNSPRKPSPSLNSANNSCKKRSVAIRLCDEGKTSPIKELQTNGPSGKLDSGVAGFPSLCDPKTEIILTVREIKKENGLVDLICSTETGEDSVVYLEDQWAELTFEPDTQIHLIGAQRWGESDWLVSNEHGVLVVAPDFLVPCTSIASSTWCSRKVVLSDRFRCSVRANKAMVIGTVMHELFQGALRSPDPRLVTRKWLLDRWRSSLSDDVLSQLVALHCTTSDFEDELAPYADVVADWIQTHLPGGSSYCLDSSSSSLKVHDIEENIWVSQLGVKGKVDVTLKETTTIRTHLRPLELKTGKSGQSIEHAAQVMLYSLMLSSRYKQPIGGGILLYLKDGISREIQPKALELKAIVNQRNNLAFYLSKLDPLKLPAPRADPKFCDRCDQASICSFYQIAMEPAEKSSDLMYDFAKANMSHLKENHLKYFAKWIRWIFSEWSEDQSRKGSSVENLWRKSPAERESDGFCAACLRLVSCEDISKEIYSSYLLTFESEVEISTMFSPGSMCTVSTTVNPALLLVPIVDSSSFSITVRSDRMIDKEEIYHLDLYHSFSTCSTTLGSLILIMGSDQASTRKRELIVDLMPPGGSNATNLPSSVHKILSDGVALNQLNEEQREAVLSALICNDYTLIEGFPGSGKTTTIVALLRCLLELKLSVLLTANTHSALDNVLTKLRKYVDASKMLRLGRSTSTSNSVADLTFQAKMSVVDGDKYEAAKDLLENTPLLASTCHYVPRELLFSYRTFDYCIVDEASMVLEPVVLPAIATARRFVLVGDSLQLAPLVQNRKCAEEGMAVSLFERLQVHDEVTHSLVSQYRMNSVISRLSSHLFYADRLVCGNNSVANACLSDSRNYKVSAVREGSWKLIESGSLEYSTVFVDTKAVTESCFAMTNDGAGMVHNSGEAKLVHDVVARFLENGVAASDIGIMCVYRKQVNVIKSFLDPEVTVEVSSVDQYQGRDKSVIIWSLVWTNTSGRRCELLQDRRRVNVALTRAKHKLVLVGCAQSMRSIDVMKKVVESMVVVEL</sequence>
<dbReference type="InterPro" id="IPR014808">
    <property type="entry name" value="DNA_replication_fac_Dna2_N"/>
</dbReference>
<keyword evidence="18" id="KW-0539">Nucleus</keyword>
<comment type="caution">
    <text evidence="23">The sequence shown here is derived from an EMBL/GenBank/DDBJ whole genome shotgun (WGS) entry which is preliminary data.</text>
</comment>
<dbReference type="Pfam" id="PF08696">
    <property type="entry name" value="Dna2"/>
    <property type="match status" value="1"/>
</dbReference>
<dbReference type="InterPro" id="IPR047187">
    <property type="entry name" value="SF1_C_Upf1"/>
</dbReference>
<evidence type="ECO:0000313" key="23">
    <source>
        <dbReference type="EMBL" id="KAK6746631.1"/>
    </source>
</evidence>
<evidence type="ECO:0000256" key="10">
    <source>
        <dbReference type="ARBA" id="ARBA00022763"/>
    </source>
</evidence>
<keyword evidence="6" id="KW-0235">DNA replication</keyword>
<dbReference type="InterPro" id="IPR014001">
    <property type="entry name" value="Helicase_ATP-bd"/>
</dbReference>
<dbReference type="Pfam" id="PF13086">
    <property type="entry name" value="AAA_11"/>
    <property type="match status" value="2"/>
</dbReference>
<keyword evidence="5" id="KW-0004">4Fe-4S</keyword>
<organism evidence="23 24">
    <name type="scientific">Necator americanus</name>
    <name type="common">Human hookworm</name>
    <dbReference type="NCBI Taxonomy" id="51031"/>
    <lineage>
        <taxon>Eukaryota</taxon>
        <taxon>Metazoa</taxon>
        <taxon>Ecdysozoa</taxon>
        <taxon>Nematoda</taxon>
        <taxon>Chromadorea</taxon>
        <taxon>Rhabditida</taxon>
        <taxon>Rhabditina</taxon>
        <taxon>Rhabditomorpha</taxon>
        <taxon>Strongyloidea</taxon>
        <taxon>Ancylostomatidae</taxon>
        <taxon>Bunostominae</taxon>
        <taxon>Necator</taxon>
    </lineage>
</organism>
<keyword evidence="12" id="KW-0347">Helicase</keyword>
<reference evidence="23 24" key="1">
    <citation type="submission" date="2023-08" db="EMBL/GenBank/DDBJ databases">
        <title>A Necator americanus chromosomal reference genome.</title>
        <authorList>
            <person name="Ilik V."/>
            <person name="Petrzelkova K.J."/>
            <person name="Pardy F."/>
            <person name="Fuh T."/>
            <person name="Niatou-Singa F.S."/>
            <person name="Gouil Q."/>
            <person name="Baker L."/>
            <person name="Ritchie M.E."/>
            <person name="Jex A.R."/>
            <person name="Gazzola D."/>
            <person name="Li H."/>
            <person name="Toshio Fujiwara R."/>
            <person name="Zhan B."/>
            <person name="Aroian R.V."/>
            <person name="Pafco B."/>
            <person name="Schwarz E.M."/>
        </authorList>
    </citation>
    <scope>NUCLEOTIDE SEQUENCE [LARGE SCALE GENOMIC DNA]</scope>
    <source>
        <strain evidence="23 24">Aroian</strain>
        <tissue evidence="23">Whole animal</tissue>
    </source>
</reference>
<evidence type="ECO:0000256" key="3">
    <source>
        <dbReference type="ARBA" id="ARBA00007913"/>
    </source>
</evidence>
<dbReference type="Gene3D" id="3.90.320.10">
    <property type="match status" value="1"/>
</dbReference>
<keyword evidence="24" id="KW-1185">Reference proteome</keyword>
<dbReference type="Proteomes" id="UP001303046">
    <property type="component" value="Unassembled WGS sequence"/>
</dbReference>
<dbReference type="PANTHER" id="PTHR43788:SF8">
    <property type="entry name" value="DNA-BINDING PROTEIN SMUBP-2"/>
    <property type="match status" value="1"/>
</dbReference>
<evidence type="ECO:0000256" key="20">
    <source>
        <dbReference type="ARBA" id="ARBA00048432"/>
    </source>
</evidence>
<evidence type="ECO:0000313" key="24">
    <source>
        <dbReference type="Proteomes" id="UP001303046"/>
    </source>
</evidence>
<keyword evidence="15" id="KW-0411">Iron-sulfur</keyword>
<dbReference type="InterPro" id="IPR027417">
    <property type="entry name" value="P-loop_NTPase"/>
</dbReference>
<comment type="catalytic activity">
    <reaction evidence="20">
        <text>ATP + H2O = ADP + phosphate + H(+)</text>
        <dbReference type="Rhea" id="RHEA:13065"/>
        <dbReference type="ChEBI" id="CHEBI:15377"/>
        <dbReference type="ChEBI" id="CHEBI:15378"/>
        <dbReference type="ChEBI" id="CHEBI:30616"/>
        <dbReference type="ChEBI" id="CHEBI:43474"/>
        <dbReference type="ChEBI" id="CHEBI:456216"/>
        <dbReference type="EC" id="3.6.4.12"/>
    </reaction>
    <physiologicalReaction direction="left-to-right" evidence="20">
        <dbReference type="Rhea" id="RHEA:13066"/>
    </physiologicalReaction>
</comment>
<evidence type="ECO:0000256" key="2">
    <source>
        <dbReference type="ARBA" id="ARBA00004123"/>
    </source>
</evidence>
<evidence type="ECO:0000256" key="17">
    <source>
        <dbReference type="ARBA" id="ARBA00023204"/>
    </source>
</evidence>
<comment type="similarity">
    <text evidence="3">Belongs to the DNA2/NAM7 helicase family.</text>
</comment>
<keyword evidence="13" id="KW-0067">ATP-binding</keyword>
<feature type="compositionally biased region" description="Polar residues" evidence="21">
    <location>
        <begin position="164"/>
        <end position="181"/>
    </location>
</feature>
<keyword evidence="8" id="KW-0479">Metal-binding</keyword>
<evidence type="ECO:0000256" key="12">
    <source>
        <dbReference type="ARBA" id="ARBA00022806"/>
    </source>
</evidence>
<evidence type="ECO:0000256" key="16">
    <source>
        <dbReference type="ARBA" id="ARBA00023125"/>
    </source>
</evidence>
<evidence type="ECO:0000256" key="1">
    <source>
        <dbReference type="ARBA" id="ARBA00001966"/>
    </source>
</evidence>
<keyword evidence="16" id="KW-0238">DNA-binding</keyword>
<comment type="subcellular location">
    <subcellularLocation>
        <location evidence="2">Nucleus</location>
    </subcellularLocation>
</comment>
<comment type="cofactor">
    <cofactor evidence="1">
        <name>[4Fe-4S] cluster</name>
        <dbReference type="ChEBI" id="CHEBI:49883"/>
    </cofactor>
</comment>
<dbReference type="SUPFAM" id="SSF52540">
    <property type="entry name" value="P-loop containing nucleoside triphosphate hydrolases"/>
    <property type="match status" value="1"/>
</dbReference>
<evidence type="ECO:0000256" key="7">
    <source>
        <dbReference type="ARBA" id="ARBA00022722"/>
    </source>
</evidence>
<dbReference type="SMART" id="SM00487">
    <property type="entry name" value="DEXDc"/>
    <property type="match status" value="1"/>
</dbReference>
<dbReference type="PANTHER" id="PTHR43788">
    <property type="entry name" value="DNA2/NAM7 HELICASE FAMILY MEMBER"/>
    <property type="match status" value="1"/>
</dbReference>
<dbReference type="CDD" id="cd22318">
    <property type="entry name" value="DNA2_N-like"/>
    <property type="match status" value="1"/>
</dbReference>
<accession>A0ABR1D7Z2</accession>
<feature type="region of interest" description="Disordered" evidence="21">
    <location>
        <begin position="71"/>
        <end position="115"/>
    </location>
</feature>
<gene>
    <name evidence="23" type="primary">Necator_chrIV.g13398</name>
    <name evidence="23" type="ORF">RB195_000107</name>
</gene>
<name>A0ABR1D7Z2_NECAM</name>
<dbReference type="Pfam" id="PF13087">
    <property type="entry name" value="AAA_12"/>
    <property type="match status" value="1"/>
</dbReference>
<evidence type="ECO:0000256" key="9">
    <source>
        <dbReference type="ARBA" id="ARBA00022741"/>
    </source>
</evidence>
<evidence type="ECO:0000256" key="8">
    <source>
        <dbReference type="ARBA" id="ARBA00022723"/>
    </source>
</evidence>
<evidence type="ECO:0000256" key="13">
    <source>
        <dbReference type="ARBA" id="ARBA00022840"/>
    </source>
</evidence>
<evidence type="ECO:0000256" key="15">
    <source>
        <dbReference type="ARBA" id="ARBA00023014"/>
    </source>
</evidence>
<keyword evidence="11" id="KW-0378">Hydrolase</keyword>
<keyword evidence="10" id="KW-0227">DNA damage</keyword>
<evidence type="ECO:0000256" key="6">
    <source>
        <dbReference type="ARBA" id="ARBA00022705"/>
    </source>
</evidence>
<evidence type="ECO:0000256" key="5">
    <source>
        <dbReference type="ARBA" id="ARBA00022485"/>
    </source>
</evidence>
<proteinExistence type="inferred from homology"/>
<evidence type="ECO:0000256" key="11">
    <source>
        <dbReference type="ARBA" id="ARBA00022801"/>
    </source>
</evidence>
<keyword evidence="7" id="KW-0540">Nuclease</keyword>
<dbReference type="InterPro" id="IPR041677">
    <property type="entry name" value="DNA2/NAM7_AAA_11"/>
</dbReference>
<feature type="compositionally biased region" description="Polar residues" evidence="21">
    <location>
        <begin position="96"/>
        <end position="107"/>
    </location>
</feature>
<protein>
    <recommendedName>
        <fullName evidence="4">DNA helicase</fullName>
        <ecNumber evidence="4">3.6.4.12</ecNumber>
    </recommendedName>
</protein>
<feature type="region of interest" description="Disordered" evidence="21">
    <location>
        <begin position="152"/>
        <end position="181"/>
    </location>
</feature>
<dbReference type="InterPro" id="IPR011604">
    <property type="entry name" value="PDDEXK-like_dom_sf"/>
</dbReference>
<evidence type="ECO:0000256" key="14">
    <source>
        <dbReference type="ARBA" id="ARBA00023004"/>
    </source>
</evidence>
<keyword evidence="9" id="KW-0547">Nucleotide-binding</keyword>
<keyword evidence="14" id="KW-0408">Iron</keyword>
<dbReference type="Gene3D" id="3.40.50.300">
    <property type="entry name" value="P-loop containing nucleotide triphosphate hydrolases"/>
    <property type="match status" value="2"/>
</dbReference>
<evidence type="ECO:0000259" key="22">
    <source>
        <dbReference type="SMART" id="SM00487"/>
    </source>
</evidence>
<dbReference type="EMBL" id="JAVFWL010000004">
    <property type="protein sequence ID" value="KAK6746631.1"/>
    <property type="molecule type" value="Genomic_DNA"/>
</dbReference>
<feature type="compositionally biased region" description="Polar residues" evidence="21">
    <location>
        <begin position="73"/>
        <end position="83"/>
    </location>
</feature>
<dbReference type="EC" id="3.6.4.12" evidence="4"/>
<dbReference type="InterPro" id="IPR041679">
    <property type="entry name" value="DNA2/NAM7-like_C"/>
</dbReference>